<evidence type="ECO:0008006" key="3">
    <source>
        <dbReference type="Google" id="ProtNLM"/>
    </source>
</evidence>
<feature type="non-terminal residue" evidence="1">
    <location>
        <position position="140"/>
    </location>
</feature>
<sequence>MSQSESDLDACSQCGSLALARLDVPPPPYPEPFFSNIEPLESEIPTFRGALEDMERKIGAIDEEIERLRTRRTKFVEFATVQKAVFSPLRRLPSEILSEIFLWCLEDETWLPHIWRVQPWSISKVCRRWRETALSTPSLW</sequence>
<proteinExistence type="predicted"/>
<dbReference type="Gene3D" id="1.20.1280.50">
    <property type="match status" value="1"/>
</dbReference>
<organism evidence="1 2">
    <name type="scientific">Mycena rosella</name>
    <name type="common">Pink bonnet</name>
    <name type="synonym">Agaricus rosellus</name>
    <dbReference type="NCBI Taxonomy" id="1033263"/>
    <lineage>
        <taxon>Eukaryota</taxon>
        <taxon>Fungi</taxon>
        <taxon>Dikarya</taxon>
        <taxon>Basidiomycota</taxon>
        <taxon>Agaricomycotina</taxon>
        <taxon>Agaricomycetes</taxon>
        <taxon>Agaricomycetidae</taxon>
        <taxon>Agaricales</taxon>
        <taxon>Marasmiineae</taxon>
        <taxon>Mycenaceae</taxon>
        <taxon>Mycena</taxon>
    </lineage>
</organism>
<accession>A0AAD7GXL6</accession>
<evidence type="ECO:0000313" key="1">
    <source>
        <dbReference type="EMBL" id="KAJ7707329.1"/>
    </source>
</evidence>
<comment type="caution">
    <text evidence="1">The sequence shown here is derived from an EMBL/GenBank/DDBJ whole genome shotgun (WGS) entry which is preliminary data.</text>
</comment>
<evidence type="ECO:0000313" key="2">
    <source>
        <dbReference type="Proteomes" id="UP001221757"/>
    </source>
</evidence>
<protein>
    <recommendedName>
        <fullName evidence="3">F-box domain-containing protein</fullName>
    </recommendedName>
</protein>
<dbReference type="AlphaFoldDB" id="A0AAD7GXL6"/>
<dbReference type="EMBL" id="JARKIE010000005">
    <property type="protein sequence ID" value="KAJ7707329.1"/>
    <property type="molecule type" value="Genomic_DNA"/>
</dbReference>
<gene>
    <name evidence="1" type="ORF">B0H17DRAFT_1000412</name>
</gene>
<name>A0AAD7GXL6_MYCRO</name>
<dbReference type="Proteomes" id="UP001221757">
    <property type="component" value="Unassembled WGS sequence"/>
</dbReference>
<keyword evidence="2" id="KW-1185">Reference proteome</keyword>
<reference evidence="1" key="1">
    <citation type="submission" date="2023-03" db="EMBL/GenBank/DDBJ databases">
        <title>Massive genome expansion in bonnet fungi (Mycena s.s.) driven by repeated elements and novel gene families across ecological guilds.</title>
        <authorList>
            <consortium name="Lawrence Berkeley National Laboratory"/>
            <person name="Harder C.B."/>
            <person name="Miyauchi S."/>
            <person name="Viragh M."/>
            <person name="Kuo A."/>
            <person name="Thoen E."/>
            <person name="Andreopoulos B."/>
            <person name="Lu D."/>
            <person name="Skrede I."/>
            <person name="Drula E."/>
            <person name="Henrissat B."/>
            <person name="Morin E."/>
            <person name="Kohler A."/>
            <person name="Barry K."/>
            <person name="LaButti K."/>
            <person name="Morin E."/>
            <person name="Salamov A."/>
            <person name="Lipzen A."/>
            <person name="Mereny Z."/>
            <person name="Hegedus B."/>
            <person name="Baldrian P."/>
            <person name="Stursova M."/>
            <person name="Weitz H."/>
            <person name="Taylor A."/>
            <person name="Grigoriev I.V."/>
            <person name="Nagy L.G."/>
            <person name="Martin F."/>
            <person name="Kauserud H."/>
        </authorList>
    </citation>
    <scope>NUCLEOTIDE SEQUENCE</scope>
    <source>
        <strain evidence="1">CBHHK067</strain>
    </source>
</reference>